<feature type="region of interest" description="Disordered" evidence="2">
    <location>
        <begin position="391"/>
        <end position="410"/>
    </location>
</feature>
<dbReference type="PROSITE" id="PS50179">
    <property type="entry name" value="VHS"/>
    <property type="match status" value="1"/>
</dbReference>
<reference evidence="5" key="2">
    <citation type="submission" date="2020-08" db="EMBL/GenBank/DDBJ databases">
        <title>Draft Genome Sequence of Cumin Blight Pathogen Alternaria burnsii.</title>
        <authorList>
            <person name="Feng Z."/>
        </authorList>
    </citation>
    <scope>NUCLEOTIDE SEQUENCE</scope>
    <source>
        <strain evidence="5">CBS107.38</strain>
    </source>
</reference>
<feature type="transmembrane region" description="Helical" evidence="3">
    <location>
        <begin position="549"/>
        <end position="571"/>
    </location>
</feature>
<feature type="compositionally biased region" description="Basic and acidic residues" evidence="2">
    <location>
        <begin position="155"/>
        <end position="168"/>
    </location>
</feature>
<dbReference type="PANTHER" id="PTHR47789">
    <property type="entry name" value="LAS SEVENTEEN-BINDING PROTEIN 5"/>
    <property type="match status" value="1"/>
</dbReference>
<feature type="compositionally biased region" description="Basic residues" evidence="2">
    <location>
        <begin position="208"/>
        <end position="217"/>
    </location>
</feature>
<proteinExistence type="predicted"/>
<feature type="compositionally biased region" description="Polar residues" evidence="2">
    <location>
        <begin position="181"/>
        <end position="191"/>
    </location>
</feature>
<feature type="transmembrane region" description="Helical" evidence="3">
    <location>
        <begin position="861"/>
        <end position="878"/>
    </location>
</feature>
<dbReference type="SUPFAM" id="SSF48464">
    <property type="entry name" value="ENTH/VHS domain"/>
    <property type="match status" value="1"/>
</dbReference>
<dbReference type="Proteomes" id="UP000596902">
    <property type="component" value="Unassembled WGS sequence"/>
</dbReference>
<dbReference type="GO" id="GO:0051666">
    <property type="term" value="P:actin cortical patch localization"/>
    <property type="evidence" value="ECO:0007669"/>
    <property type="project" value="TreeGrafter"/>
</dbReference>
<dbReference type="SMART" id="SM00288">
    <property type="entry name" value="VHS"/>
    <property type="match status" value="1"/>
</dbReference>
<feature type="domain" description="VHS" evidence="4">
    <location>
        <begin position="19"/>
        <end position="148"/>
    </location>
</feature>
<keyword evidence="3" id="KW-0472">Membrane</keyword>
<gene>
    <name evidence="5" type="ORF">GT037_006515</name>
</gene>
<dbReference type="Gene3D" id="1.25.40.90">
    <property type="match status" value="1"/>
</dbReference>
<evidence type="ECO:0000313" key="5">
    <source>
        <dbReference type="EMBL" id="KAF7675796.1"/>
    </source>
</evidence>
<feature type="transmembrane region" description="Helical" evidence="3">
    <location>
        <begin position="693"/>
        <end position="714"/>
    </location>
</feature>
<comment type="subunit">
    <text evidence="1">Component of the ESCRT-0 complex composed of HSE1 and VPS27.</text>
</comment>
<keyword evidence="3" id="KW-1133">Transmembrane helix</keyword>
<dbReference type="EMBL" id="JAAABM010000008">
    <property type="protein sequence ID" value="KAF7675796.1"/>
    <property type="molecule type" value="Genomic_DNA"/>
</dbReference>
<keyword evidence="3" id="KW-0812">Transmembrane</keyword>
<dbReference type="CDD" id="cd16980">
    <property type="entry name" value="VHS_Lsb5"/>
    <property type="match status" value="1"/>
</dbReference>
<dbReference type="Pfam" id="PF00790">
    <property type="entry name" value="VHS"/>
    <property type="match status" value="1"/>
</dbReference>
<feature type="transmembrane region" description="Helical" evidence="3">
    <location>
        <begin position="644"/>
        <end position="662"/>
    </location>
</feature>
<accession>A0A8H7EFG2</accession>
<dbReference type="GeneID" id="62204740"/>
<evidence type="ECO:0000313" key="6">
    <source>
        <dbReference type="Proteomes" id="UP000596902"/>
    </source>
</evidence>
<name>A0A8H7EFG2_9PLEO</name>
<dbReference type="GO" id="GO:0007034">
    <property type="term" value="P:vacuolar transport"/>
    <property type="evidence" value="ECO:0007669"/>
    <property type="project" value="UniProtKB-ARBA"/>
</dbReference>
<feature type="transmembrane region" description="Helical" evidence="3">
    <location>
        <begin position="838"/>
        <end position="855"/>
    </location>
</feature>
<dbReference type="InterPro" id="IPR045007">
    <property type="entry name" value="LSB5"/>
</dbReference>
<feature type="compositionally biased region" description="Pro residues" evidence="2">
    <location>
        <begin position="342"/>
        <end position="357"/>
    </location>
</feature>
<dbReference type="GO" id="GO:0006897">
    <property type="term" value="P:endocytosis"/>
    <property type="evidence" value="ECO:0007669"/>
    <property type="project" value="InterPro"/>
</dbReference>
<dbReference type="GO" id="GO:0030479">
    <property type="term" value="C:actin cortical patch"/>
    <property type="evidence" value="ECO:0007669"/>
    <property type="project" value="TreeGrafter"/>
</dbReference>
<dbReference type="InterPro" id="IPR008942">
    <property type="entry name" value="ENTH_VHS"/>
</dbReference>
<evidence type="ECO:0000256" key="3">
    <source>
        <dbReference type="SAM" id="Phobius"/>
    </source>
</evidence>
<feature type="region of interest" description="Disordered" evidence="2">
    <location>
        <begin position="139"/>
        <end position="224"/>
    </location>
</feature>
<feature type="compositionally biased region" description="Basic and acidic residues" evidence="2">
    <location>
        <begin position="399"/>
        <end position="410"/>
    </location>
</feature>
<dbReference type="AlphaFoldDB" id="A0A8H7EFG2"/>
<keyword evidence="6" id="KW-1185">Reference proteome</keyword>
<dbReference type="CDD" id="cd14232">
    <property type="entry name" value="GAT_LSB5"/>
    <property type="match status" value="1"/>
</dbReference>
<dbReference type="RefSeq" id="XP_038786059.1">
    <property type="nucleotide sequence ID" value="XM_038931562.1"/>
</dbReference>
<dbReference type="InterPro" id="IPR002014">
    <property type="entry name" value="VHS_dom"/>
</dbReference>
<dbReference type="PANTHER" id="PTHR47789:SF1">
    <property type="entry name" value="LAS SEVENTEEN-BINDING PROTEIN 5"/>
    <property type="match status" value="1"/>
</dbReference>
<reference evidence="5" key="1">
    <citation type="submission" date="2020-01" db="EMBL/GenBank/DDBJ databases">
        <authorList>
            <person name="Feng Z.H.Z."/>
        </authorList>
    </citation>
    <scope>NUCLEOTIDE SEQUENCE</scope>
    <source>
        <strain evidence="5">CBS107.38</strain>
    </source>
</reference>
<evidence type="ECO:0000256" key="1">
    <source>
        <dbReference type="ARBA" id="ARBA00011446"/>
    </source>
</evidence>
<dbReference type="GO" id="GO:0043130">
    <property type="term" value="F:ubiquitin binding"/>
    <property type="evidence" value="ECO:0007669"/>
    <property type="project" value="InterPro"/>
</dbReference>
<dbReference type="SUPFAM" id="SSF89009">
    <property type="entry name" value="GAT-like domain"/>
    <property type="match status" value="1"/>
</dbReference>
<comment type="caution">
    <text evidence="5">The sequence shown here is derived from an EMBL/GenBank/DDBJ whole genome shotgun (WGS) entry which is preliminary data.</text>
</comment>
<evidence type="ECO:0000259" key="4">
    <source>
        <dbReference type="PROSITE" id="PS50179"/>
    </source>
</evidence>
<feature type="compositionally biased region" description="Acidic residues" evidence="2">
    <location>
        <begin position="361"/>
        <end position="372"/>
    </location>
</feature>
<organism evidence="5 6">
    <name type="scientific">Alternaria burnsii</name>
    <dbReference type="NCBI Taxonomy" id="1187904"/>
    <lineage>
        <taxon>Eukaryota</taxon>
        <taxon>Fungi</taxon>
        <taxon>Dikarya</taxon>
        <taxon>Ascomycota</taxon>
        <taxon>Pezizomycotina</taxon>
        <taxon>Dothideomycetes</taxon>
        <taxon>Pleosporomycetidae</taxon>
        <taxon>Pleosporales</taxon>
        <taxon>Pleosporineae</taxon>
        <taxon>Pleosporaceae</taxon>
        <taxon>Alternaria</taxon>
        <taxon>Alternaria sect. Alternaria</taxon>
    </lineage>
</organism>
<dbReference type="InterPro" id="IPR044103">
    <property type="entry name" value="GAT_LSB5"/>
</dbReference>
<dbReference type="GO" id="GO:0007015">
    <property type="term" value="P:actin filament organization"/>
    <property type="evidence" value="ECO:0007669"/>
    <property type="project" value="InterPro"/>
</dbReference>
<feature type="region of interest" description="Disordered" evidence="2">
    <location>
        <begin position="779"/>
        <end position="821"/>
    </location>
</feature>
<feature type="region of interest" description="Disordered" evidence="2">
    <location>
        <begin position="336"/>
        <end position="386"/>
    </location>
</feature>
<feature type="transmembrane region" description="Helical" evidence="3">
    <location>
        <begin position="604"/>
        <end position="624"/>
    </location>
</feature>
<feature type="transmembrane region" description="Helical" evidence="3">
    <location>
        <begin position="578"/>
        <end position="598"/>
    </location>
</feature>
<sequence length="932" mass="106033">MDTSQKHAFSAVTVQIDRLTSEQYEENDVGGIVDLIEVIRIQASGPTEAARALRKKLKYGNVHRQIRALVILDALIQNAGTRFQKAFADEPLLERLRILARDDTVDADVRQKANVLFRGWAVAYKGTPGLERIAALHKELPRTKRPQPQQSRIVRQQDAEAAREREDNSPSPPRNRRPEPQQASSSRTNTPVVLGAGTPLPTTSLFSRNKKDKKKTKGQPFNLEREKGQMLETMASANVASTNLLNGLQLINREQERVSDNPEVMRRFETCKQLRRQILRYIHLVESEQYIGGLLNANDELVKGLMAFEIMDKSIDDDSDSDNEEGNVSAAMASMNMNESAPPKPPRPTSIPMPPQRVEPDSEPEEDEDDPFGDSNAQLSKLHSLRRASRLGETSEISSARREQDLHVHGETRISRRPSFLFLSIAQPRNSVISRLNKYNSTVYNPLITLQTPRDPRKLIHQDACLHKLRLLGRWLYCQASGWQVQLHQHRRLQLLLHSLHCHVPSRLLSVTVSYVALMYHHTSFPSLPNILSHTTLDPTCGFEGNNDIYGIGIRIGIYAQILAVWFANYFLLSEVQVLRDSVSIFSVAILIVALIFASNPSDVYAVEAFVLLQILAWSCMMGVRAKSSYRKATFSRGSFLRRVVCEVVNLMNICLHVWFWWAGVDDMKTTPCGTWLMMYVVKTSLLGWARKVMMAMSLFVLLCTIYWVVVEFLRPWTAWKVREKRREFVDAIRMWEESQQRSIDEEMIEEKDATEGEVSSASIAMAGLVSYKNELHTTLPKQPSPPRSPSLDSFPSALPSRAGTPSTTSTEAEYRPRYTPHRHDEPINFFKIANRPVTIAFAVLFALEISSIIYWDMYDLSSILFLPPVASICAVQWEKYRHRRHSRAIRDDEVDIGSMYEDEELEDGMNLYGVELRVDESLSLGKQQEMC</sequence>
<evidence type="ECO:0000256" key="2">
    <source>
        <dbReference type="SAM" id="MobiDB-lite"/>
    </source>
</evidence>
<dbReference type="GO" id="GO:0035091">
    <property type="term" value="F:phosphatidylinositol binding"/>
    <property type="evidence" value="ECO:0007669"/>
    <property type="project" value="InterPro"/>
</dbReference>
<protein>
    <submittedName>
        <fullName evidence="5">Vhs domain-containing protein</fullName>
    </submittedName>
</protein>